<accession>A0AAN9MTU9</accession>
<sequence>MLVICFWCLFGPWKRISDRAQKHQARKNDIEAKCHCVCILNFKLRSVTESGFAEEKGGAAVWLGGMSDPYERVKGGRLAFKGGSLATRSKSIDKKNKKKKKKSKDKDPSHENQEETLDMLKDGEGEGEVSEYTIDAAKRMKYEQLFPVESKKFGYEPKTSFKSVEDALDDRVKKKADRYCK</sequence>
<organism evidence="2 3">
    <name type="scientific">Canavalia gladiata</name>
    <name type="common">Sword bean</name>
    <name type="synonym">Dolichos gladiatus</name>
    <dbReference type="NCBI Taxonomy" id="3824"/>
    <lineage>
        <taxon>Eukaryota</taxon>
        <taxon>Viridiplantae</taxon>
        <taxon>Streptophyta</taxon>
        <taxon>Embryophyta</taxon>
        <taxon>Tracheophyta</taxon>
        <taxon>Spermatophyta</taxon>
        <taxon>Magnoliopsida</taxon>
        <taxon>eudicotyledons</taxon>
        <taxon>Gunneridae</taxon>
        <taxon>Pentapetalae</taxon>
        <taxon>rosids</taxon>
        <taxon>fabids</taxon>
        <taxon>Fabales</taxon>
        <taxon>Fabaceae</taxon>
        <taxon>Papilionoideae</taxon>
        <taxon>50 kb inversion clade</taxon>
        <taxon>NPAAA clade</taxon>
        <taxon>indigoferoid/millettioid clade</taxon>
        <taxon>Phaseoleae</taxon>
        <taxon>Canavalia</taxon>
    </lineage>
</organism>
<dbReference type="EMBL" id="JAYMYQ010000001">
    <property type="protein sequence ID" value="KAK7358087.1"/>
    <property type="molecule type" value="Genomic_DNA"/>
</dbReference>
<keyword evidence="3" id="KW-1185">Reference proteome</keyword>
<name>A0AAN9MTU9_CANGL</name>
<evidence type="ECO:0000313" key="3">
    <source>
        <dbReference type="Proteomes" id="UP001367508"/>
    </source>
</evidence>
<gene>
    <name evidence="2" type="ORF">VNO77_00008</name>
</gene>
<evidence type="ECO:0000256" key="1">
    <source>
        <dbReference type="SAM" id="MobiDB-lite"/>
    </source>
</evidence>
<comment type="caution">
    <text evidence="2">The sequence shown here is derived from an EMBL/GenBank/DDBJ whole genome shotgun (WGS) entry which is preliminary data.</text>
</comment>
<dbReference type="AlphaFoldDB" id="A0AAN9MTU9"/>
<proteinExistence type="predicted"/>
<feature type="region of interest" description="Disordered" evidence="1">
    <location>
        <begin position="82"/>
        <end position="127"/>
    </location>
</feature>
<dbReference type="Proteomes" id="UP001367508">
    <property type="component" value="Unassembled WGS sequence"/>
</dbReference>
<feature type="compositionally biased region" description="Basic and acidic residues" evidence="1">
    <location>
        <begin position="104"/>
        <end position="124"/>
    </location>
</feature>
<evidence type="ECO:0000313" key="2">
    <source>
        <dbReference type="EMBL" id="KAK7358087.1"/>
    </source>
</evidence>
<protein>
    <submittedName>
        <fullName evidence="2">Uncharacterized protein</fullName>
    </submittedName>
</protein>
<reference evidence="2 3" key="1">
    <citation type="submission" date="2024-01" db="EMBL/GenBank/DDBJ databases">
        <title>The genomes of 5 underutilized Papilionoideae crops provide insights into root nodulation and disease resistanc.</title>
        <authorList>
            <person name="Jiang F."/>
        </authorList>
    </citation>
    <scope>NUCLEOTIDE SEQUENCE [LARGE SCALE GENOMIC DNA]</scope>
    <source>
        <strain evidence="2">LVBAO_FW01</strain>
        <tissue evidence="2">Leaves</tissue>
    </source>
</reference>